<accession>A0A7W5HKR4</accession>
<evidence type="ECO:0000256" key="3">
    <source>
        <dbReference type="ARBA" id="ARBA00022448"/>
    </source>
</evidence>
<comment type="similarity">
    <text evidence="2">Belongs to the BCCT transporter (TC 2.A.15) family.</text>
</comment>
<evidence type="ECO:0000256" key="8">
    <source>
        <dbReference type="SAM" id="Phobius"/>
    </source>
</evidence>
<evidence type="ECO:0000313" key="10">
    <source>
        <dbReference type="Proteomes" id="UP000518892"/>
    </source>
</evidence>
<evidence type="ECO:0000313" key="9">
    <source>
        <dbReference type="EMBL" id="MBB3232105.1"/>
    </source>
</evidence>
<proteinExistence type="inferred from homology"/>
<evidence type="ECO:0000256" key="1">
    <source>
        <dbReference type="ARBA" id="ARBA00004651"/>
    </source>
</evidence>
<comment type="subcellular location">
    <subcellularLocation>
        <location evidence="1">Cell membrane</location>
        <topology evidence="1">Multi-pass membrane protein</topology>
    </subcellularLocation>
</comment>
<dbReference type="GO" id="GO:0022857">
    <property type="term" value="F:transmembrane transporter activity"/>
    <property type="evidence" value="ECO:0007669"/>
    <property type="project" value="InterPro"/>
</dbReference>
<keyword evidence="6 8" id="KW-1133">Transmembrane helix</keyword>
<evidence type="ECO:0000256" key="6">
    <source>
        <dbReference type="ARBA" id="ARBA00022989"/>
    </source>
</evidence>
<dbReference type="EMBL" id="JACHXR010000009">
    <property type="protein sequence ID" value="MBB3232105.1"/>
    <property type="molecule type" value="Genomic_DNA"/>
</dbReference>
<evidence type="ECO:0000256" key="5">
    <source>
        <dbReference type="ARBA" id="ARBA00022692"/>
    </source>
</evidence>
<keyword evidence="5 8" id="KW-0812">Transmembrane</keyword>
<keyword evidence="7 8" id="KW-0472">Membrane</keyword>
<dbReference type="GO" id="GO:0005886">
    <property type="term" value="C:plasma membrane"/>
    <property type="evidence" value="ECO:0007669"/>
    <property type="project" value="UniProtKB-SubCell"/>
</dbReference>
<dbReference type="InterPro" id="IPR000060">
    <property type="entry name" value="BCCT_transptr"/>
</dbReference>
<dbReference type="PANTHER" id="PTHR30047">
    <property type="entry name" value="HIGH-AFFINITY CHOLINE TRANSPORT PROTEIN-RELATED"/>
    <property type="match status" value="1"/>
</dbReference>
<keyword evidence="3" id="KW-0813">Transport</keyword>
<dbReference type="Proteomes" id="UP000518892">
    <property type="component" value="Unassembled WGS sequence"/>
</dbReference>
<feature type="transmembrane region" description="Helical" evidence="8">
    <location>
        <begin position="22"/>
        <end position="44"/>
    </location>
</feature>
<reference evidence="9 10" key="1">
    <citation type="submission" date="2020-08" db="EMBL/GenBank/DDBJ databases">
        <title>Genomic Encyclopedia of Type Strains, Phase III (KMG-III): the genomes of soil and plant-associated and newly described type strains.</title>
        <authorList>
            <person name="Whitman W."/>
        </authorList>
    </citation>
    <scope>NUCLEOTIDE SEQUENCE [LARGE SCALE GENOMIC DNA]</scope>
    <source>
        <strain evidence="9 10">CECT 7744</strain>
    </source>
</reference>
<gene>
    <name evidence="9" type="ORF">FHR97_002973</name>
</gene>
<organism evidence="9 10">
    <name type="scientific">Halomonas stenophila</name>
    <dbReference type="NCBI Taxonomy" id="795312"/>
    <lineage>
        <taxon>Bacteria</taxon>
        <taxon>Pseudomonadati</taxon>
        <taxon>Pseudomonadota</taxon>
        <taxon>Gammaproteobacteria</taxon>
        <taxon>Oceanospirillales</taxon>
        <taxon>Halomonadaceae</taxon>
        <taxon>Halomonas</taxon>
    </lineage>
</organism>
<evidence type="ECO:0000256" key="2">
    <source>
        <dbReference type="ARBA" id="ARBA00005658"/>
    </source>
</evidence>
<dbReference type="PANTHER" id="PTHR30047:SF7">
    <property type="entry name" value="HIGH-AFFINITY CHOLINE TRANSPORT PROTEIN"/>
    <property type="match status" value="1"/>
</dbReference>
<protein>
    <submittedName>
        <fullName evidence="9">Uncharacterized protein</fullName>
    </submittedName>
</protein>
<evidence type="ECO:0000256" key="7">
    <source>
        <dbReference type="ARBA" id="ARBA00023136"/>
    </source>
</evidence>
<dbReference type="AlphaFoldDB" id="A0A7W5HKR4"/>
<comment type="caution">
    <text evidence="9">The sequence shown here is derived from an EMBL/GenBank/DDBJ whole genome shotgun (WGS) entry which is preliminary data.</text>
</comment>
<keyword evidence="10" id="KW-1185">Reference proteome</keyword>
<sequence length="100" mass="11838">MFNKGLPMTMRSIFYPLLGERIWGWPGHIIDILSVFATLFGLATSPNEKRMERMADYIEIFTGQPCRRRDMARFASRHTPRLAEWMRAYNEQEKEECHAI</sequence>
<dbReference type="Pfam" id="PF02028">
    <property type="entry name" value="BCCT"/>
    <property type="match status" value="1"/>
</dbReference>
<keyword evidence="4" id="KW-1003">Cell membrane</keyword>
<name>A0A7W5HKR4_9GAMM</name>
<evidence type="ECO:0000256" key="4">
    <source>
        <dbReference type="ARBA" id="ARBA00022475"/>
    </source>
</evidence>